<protein>
    <submittedName>
        <fullName evidence="3">Alpha/beta fold hydrolase</fullName>
    </submittedName>
</protein>
<dbReference type="InterPro" id="IPR029058">
    <property type="entry name" value="AB_hydrolase_fold"/>
</dbReference>
<accession>A0A7C5Y489</accession>
<sequence length="246" mass="27707">MDYLSVFESHIYEDEFARLPYRLFSPNIVEGEKYPLVVFLHGAGERGDDNERQITANVGATTWAHPEFQKRHPCFVLAPQCPENGYWGTSFRVYKDMVKLGPNTLIATVAIIIDQLTVSLPIDKDRIYVTGLSMGGFGTLSLLTFCPGKFAAGVVVCGGGNPHKLSKIAHIPLWFFHAEDDDVVPVVYSRTLVEELKRLGAEVRYTEYPAGYMSSLGLSPHASWVLAYRDNEMKEWLFSKRRPEAK</sequence>
<evidence type="ECO:0000313" key="3">
    <source>
        <dbReference type="EMBL" id="HHR33966.1"/>
    </source>
</evidence>
<dbReference type="InterPro" id="IPR003140">
    <property type="entry name" value="PLipase/COase/thioEstase"/>
</dbReference>
<dbReference type="EMBL" id="DRXW01000208">
    <property type="protein sequence ID" value="HHR33966.1"/>
    <property type="molecule type" value="Genomic_DNA"/>
</dbReference>
<feature type="domain" description="Phospholipase/carboxylesterase/thioesterase" evidence="2">
    <location>
        <begin position="33"/>
        <end position="210"/>
    </location>
</feature>
<comment type="caution">
    <text evidence="3">The sequence shown here is derived from an EMBL/GenBank/DDBJ whole genome shotgun (WGS) entry which is preliminary data.</text>
</comment>
<name>A0A7C5Y489_9BACT</name>
<dbReference type="Pfam" id="PF02230">
    <property type="entry name" value="Abhydrolase_2"/>
    <property type="match status" value="1"/>
</dbReference>
<dbReference type="PANTHER" id="PTHR43037">
    <property type="entry name" value="UNNAMED PRODUCT-RELATED"/>
    <property type="match status" value="1"/>
</dbReference>
<dbReference type="AlphaFoldDB" id="A0A7C5Y489"/>
<gene>
    <name evidence="3" type="ORF">ENM46_03360</name>
</gene>
<dbReference type="InterPro" id="IPR050955">
    <property type="entry name" value="Plant_Biomass_Hydrol_Est"/>
</dbReference>
<evidence type="ECO:0000256" key="1">
    <source>
        <dbReference type="ARBA" id="ARBA00022729"/>
    </source>
</evidence>
<evidence type="ECO:0000259" key="2">
    <source>
        <dbReference type="Pfam" id="PF02230"/>
    </source>
</evidence>
<dbReference type="SUPFAM" id="SSF53474">
    <property type="entry name" value="alpha/beta-Hydrolases"/>
    <property type="match status" value="1"/>
</dbReference>
<dbReference type="GO" id="GO:0016787">
    <property type="term" value="F:hydrolase activity"/>
    <property type="evidence" value="ECO:0007669"/>
    <property type="project" value="UniProtKB-KW"/>
</dbReference>
<reference evidence="3" key="1">
    <citation type="journal article" date="2020" name="mSystems">
        <title>Genome- and Community-Level Interaction Insights into Carbon Utilization and Element Cycling Functions of Hydrothermarchaeota in Hydrothermal Sediment.</title>
        <authorList>
            <person name="Zhou Z."/>
            <person name="Liu Y."/>
            <person name="Xu W."/>
            <person name="Pan J."/>
            <person name="Luo Z.H."/>
            <person name="Li M."/>
        </authorList>
    </citation>
    <scope>NUCLEOTIDE SEQUENCE [LARGE SCALE GENOMIC DNA]</scope>
    <source>
        <strain evidence="3">SpSt-1088</strain>
    </source>
</reference>
<dbReference type="PANTHER" id="PTHR43037:SF1">
    <property type="entry name" value="BLL1128 PROTEIN"/>
    <property type="match status" value="1"/>
</dbReference>
<organism evidence="3">
    <name type="scientific">Fervidobacterium nodosum</name>
    <dbReference type="NCBI Taxonomy" id="2424"/>
    <lineage>
        <taxon>Bacteria</taxon>
        <taxon>Thermotogati</taxon>
        <taxon>Thermotogota</taxon>
        <taxon>Thermotogae</taxon>
        <taxon>Thermotogales</taxon>
        <taxon>Fervidobacteriaceae</taxon>
        <taxon>Fervidobacterium</taxon>
    </lineage>
</organism>
<keyword evidence="1" id="KW-0732">Signal</keyword>
<keyword evidence="3" id="KW-0378">Hydrolase</keyword>
<proteinExistence type="predicted"/>
<dbReference type="Gene3D" id="3.40.50.1820">
    <property type="entry name" value="alpha/beta hydrolase"/>
    <property type="match status" value="1"/>
</dbReference>